<evidence type="ECO:0000256" key="6">
    <source>
        <dbReference type="HAMAP-Rule" id="MF_01337"/>
    </source>
</evidence>
<dbReference type="PANTHER" id="PTHR23410:SF12">
    <property type="entry name" value="LARGE RIBOSOMAL SUBUNIT PROTEIN UL18"/>
    <property type="match status" value="1"/>
</dbReference>
<dbReference type="GO" id="GO:0022625">
    <property type="term" value="C:cytosolic large ribosomal subunit"/>
    <property type="evidence" value="ECO:0007669"/>
    <property type="project" value="TreeGrafter"/>
</dbReference>
<reference evidence="7" key="1">
    <citation type="journal article" date="2017" name="Nature">
        <title>Metagenomic exploration of ASGARD archaea illuminates the origin of cellular complexity in eukaryotes.</title>
        <authorList>
            <person name="Zaremba-Niedzwiedzka K."/>
            <person name="Caceres E.F."/>
            <person name="Saw J.H.W."/>
            <person name="Backstrom D."/>
            <person name="Juzokaite L."/>
            <person name="Vancaester E."/>
            <person name="Seitz K.W."/>
            <person name="Anantharaman K."/>
            <person name="Starnawski P."/>
            <person name="Kjeldsen K.U."/>
            <person name="Stott M.B."/>
            <person name="Nunoura T."/>
            <person name="Banfield J.F."/>
            <person name="Schramm A."/>
            <person name="Baker B.J."/>
            <person name="Spang A."/>
            <person name="Ettema T.J.G."/>
        </authorList>
    </citation>
    <scope>NUCLEOTIDE SEQUENCE</scope>
    <source>
        <strain evidence="7">TIV_3</strain>
    </source>
</reference>
<dbReference type="CDD" id="cd00432">
    <property type="entry name" value="Ribosomal_L18_L5e"/>
    <property type="match status" value="1"/>
</dbReference>
<dbReference type="Gene3D" id="3.30.420.100">
    <property type="match status" value="1"/>
</dbReference>
<comment type="subunit">
    <text evidence="6">Part of the 50S ribosomal subunit. Contacts the 5S and 23S rRNAs.</text>
</comment>
<dbReference type="HAMAP" id="MF_01337_A">
    <property type="entry name" value="Ribosomal_uL18_A"/>
    <property type="match status" value="1"/>
</dbReference>
<sequence length="196" mass="22562">MARGPRYKVRFRRRREGKTDYYARYRLLLSGKPRLVVRRSNRHIRVQVVEARPEGDHTLVMAFSKELEKLGWLYSRSNTPAAYLTGFLAGLKSRKKGITEAILDIGLYRSVPGARVYAALKGFLDAGCRVPHSPEILPSDDRIRGEDIASYAKHLKEKSPEKYQRVFSGYLRLGLLPEEMPRAFEEVLEKVKKLEV</sequence>
<accession>A0A1L2JJZ5</accession>
<keyword evidence="3 6" id="KW-0694">RNA-binding</keyword>
<dbReference type="AlphaFoldDB" id="A0A1L2JJZ5"/>
<evidence type="ECO:0000256" key="1">
    <source>
        <dbReference type="ARBA" id="ARBA00007116"/>
    </source>
</evidence>
<dbReference type="PANTHER" id="PTHR23410">
    <property type="entry name" value="RIBOSOMAL PROTEIN L5-RELATED"/>
    <property type="match status" value="1"/>
</dbReference>
<dbReference type="SUPFAM" id="SSF53137">
    <property type="entry name" value="Translational machinery components"/>
    <property type="match status" value="1"/>
</dbReference>
<protein>
    <recommendedName>
        <fullName evidence="6">Large ribosomal subunit protein uL18</fullName>
    </recommendedName>
</protein>
<dbReference type="InterPro" id="IPR057267">
    <property type="entry name" value="Rbsml_uL18_arch"/>
</dbReference>
<keyword evidence="4 6" id="KW-0689">Ribosomal protein</keyword>
<evidence type="ECO:0000256" key="3">
    <source>
        <dbReference type="ARBA" id="ARBA00022884"/>
    </source>
</evidence>
<name>A0A1L2JJZ5_9CREN</name>
<keyword evidence="5 6" id="KW-0687">Ribonucleoprotein</keyword>
<comment type="function">
    <text evidence="6">This is one of the proteins that bind and probably mediate the attachment of the 5S RNA into the large ribosomal subunit, where it forms part of the central protuberance.</text>
</comment>
<dbReference type="NCBIfam" id="NF006342">
    <property type="entry name" value="PRK08569.1"/>
    <property type="match status" value="1"/>
</dbReference>
<dbReference type="GO" id="GO:0008097">
    <property type="term" value="F:5S rRNA binding"/>
    <property type="evidence" value="ECO:0007669"/>
    <property type="project" value="InterPro"/>
</dbReference>
<dbReference type="EMBL" id="KX764940">
    <property type="protein sequence ID" value="AOZ56027.1"/>
    <property type="molecule type" value="Genomic_DNA"/>
</dbReference>
<proteinExistence type="inferred from homology"/>
<evidence type="ECO:0000256" key="2">
    <source>
        <dbReference type="ARBA" id="ARBA00022730"/>
    </source>
</evidence>
<evidence type="ECO:0000313" key="7">
    <source>
        <dbReference type="EMBL" id="AOZ56027.1"/>
    </source>
</evidence>
<dbReference type="GO" id="GO:0003735">
    <property type="term" value="F:structural constituent of ribosome"/>
    <property type="evidence" value="ECO:0007669"/>
    <property type="project" value="InterPro"/>
</dbReference>
<dbReference type="GO" id="GO:0000027">
    <property type="term" value="P:ribosomal large subunit assembly"/>
    <property type="evidence" value="ECO:0007669"/>
    <property type="project" value="TreeGrafter"/>
</dbReference>
<evidence type="ECO:0000256" key="4">
    <source>
        <dbReference type="ARBA" id="ARBA00022980"/>
    </source>
</evidence>
<dbReference type="InterPro" id="IPR057268">
    <property type="entry name" value="Ribosomal_L18"/>
</dbReference>
<gene>
    <name evidence="6" type="primary">rpl18</name>
</gene>
<dbReference type="Pfam" id="PF17144">
    <property type="entry name" value="Ribosomal_L5e"/>
    <property type="match status" value="2"/>
</dbReference>
<dbReference type="GO" id="GO:0006412">
    <property type="term" value="P:translation"/>
    <property type="evidence" value="ECO:0007669"/>
    <property type="project" value="UniProtKB-UniRule"/>
</dbReference>
<organism evidence="7">
    <name type="scientific">uncultured korarchaeote</name>
    <dbReference type="NCBI Taxonomy" id="161241"/>
    <lineage>
        <taxon>Archaea</taxon>
        <taxon>Thermoproteota</taxon>
        <taxon>environmental samples</taxon>
    </lineage>
</organism>
<comment type="similarity">
    <text evidence="1 6">Belongs to the universal ribosomal protein uL18 family.</text>
</comment>
<dbReference type="InterPro" id="IPR005485">
    <property type="entry name" value="Rbsml_uL18_euk_arch"/>
</dbReference>
<evidence type="ECO:0000256" key="5">
    <source>
        <dbReference type="ARBA" id="ARBA00023274"/>
    </source>
</evidence>
<keyword evidence="2 6" id="KW-0699">rRNA-binding</keyword>